<evidence type="ECO:0000313" key="1">
    <source>
        <dbReference type="EMBL" id="RYR66223.1"/>
    </source>
</evidence>
<comment type="caution">
    <text evidence="1">The sequence shown here is derived from an EMBL/GenBank/DDBJ whole genome shotgun (WGS) entry which is preliminary data.</text>
</comment>
<organism evidence="1 2">
    <name type="scientific">Arachis hypogaea</name>
    <name type="common">Peanut</name>
    <dbReference type="NCBI Taxonomy" id="3818"/>
    <lineage>
        <taxon>Eukaryota</taxon>
        <taxon>Viridiplantae</taxon>
        <taxon>Streptophyta</taxon>
        <taxon>Embryophyta</taxon>
        <taxon>Tracheophyta</taxon>
        <taxon>Spermatophyta</taxon>
        <taxon>Magnoliopsida</taxon>
        <taxon>eudicotyledons</taxon>
        <taxon>Gunneridae</taxon>
        <taxon>Pentapetalae</taxon>
        <taxon>rosids</taxon>
        <taxon>fabids</taxon>
        <taxon>Fabales</taxon>
        <taxon>Fabaceae</taxon>
        <taxon>Papilionoideae</taxon>
        <taxon>50 kb inversion clade</taxon>
        <taxon>dalbergioids sensu lato</taxon>
        <taxon>Dalbergieae</taxon>
        <taxon>Pterocarpus clade</taxon>
        <taxon>Arachis</taxon>
    </lineage>
</organism>
<sequence>MTFYVNVYNMEQAMIDLLKLVIKRYNETIKLLAEADPSIKVKSVITKVQSKFNYTISYCKVWLVKQKTVEKIFGR</sequence>
<dbReference type="EMBL" id="SDMP01000003">
    <property type="protein sequence ID" value="RYR66223.1"/>
    <property type="molecule type" value="Genomic_DNA"/>
</dbReference>
<dbReference type="Proteomes" id="UP000289738">
    <property type="component" value="Chromosome A03"/>
</dbReference>
<reference evidence="1 2" key="1">
    <citation type="submission" date="2019-01" db="EMBL/GenBank/DDBJ databases">
        <title>Sequencing of cultivated peanut Arachis hypogaea provides insights into genome evolution and oil improvement.</title>
        <authorList>
            <person name="Chen X."/>
        </authorList>
    </citation>
    <scope>NUCLEOTIDE SEQUENCE [LARGE SCALE GENOMIC DNA]</scope>
    <source>
        <strain evidence="2">cv. Fuhuasheng</strain>
        <tissue evidence="1">Leaves</tissue>
    </source>
</reference>
<evidence type="ECO:0000313" key="2">
    <source>
        <dbReference type="Proteomes" id="UP000289738"/>
    </source>
</evidence>
<name>A0A445DST2_ARAHY</name>
<accession>A0A445DST2</accession>
<proteinExistence type="predicted"/>
<dbReference type="AlphaFoldDB" id="A0A445DST2"/>
<protein>
    <submittedName>
        <fullName evidence="1">Uncharacterized protein</fullName>
    </submittedName>
</protein>
<keyword evidence="2" id="KW-1185">Reference proteome</keyword>
<gene>
    <name evidence="1" type="ORF">Ahy_A03g012200</name>
</gene>